<dbReference type="SMART" id="SM00062">
    <property type="entry name" value="PBPb"/>
    <property type="match status" value="1"/>
</dbReference>
<sequence>MIGRRSLAACLATAALATPLAAQGTGPVLERIRATGRLRFGVVAGQQPYCWKDPATGEWAGFITDCARDLANTLGAGVEPVESTWGNAVLDVQAGKVDIFFGLAPTAQRALAVDFTRPLYDNAFALIARAGFDPKGWSELDDPAVRVAVELGSAYDQSVATLCPRATVLRLPTNNDALLAVQAGRADCQMLVVILALSALARNRRLGHLVVPEPLHGSATAAMVAKNPDPSWRDTVDGWVSQRRSAGWLRARLVANLGRIGVPEAEVPPQLLF</sequence>
<dbReference type="InterPro" id="IPR001638">
    <property type="entry name" value="Solute-binding_3/MltF_N"/>
</dbReference>
<reference evidence="4 5" key="1">
    <citation type="submission" date="2024-09" db="EMBL/GenBank/DDBJ databases">
        <authorList>
            <person name="Sun Q."/>
            <person name="Mori K."/>
        </authorList>
    </citation>
    <scope>NUCLEOTIDE SEQUENCE [LARGE SCALE GENOMIC DNA]</scope>
    <source>
        <strain evidence="4 5">TBRC 5777</strain>
    </source>
</reference>
<evidence type="ECO:0000313" key="5">
    <source>
        <dbReference type="Proteomes" id="UP001589865"/>
    </source>
</evidence>
<comment type="caution">
    <text evidence="4">The sequence shown here is derived from an EMBL/GenBank/DDBJ whole genome shotgun (WGS) entry which is preliminary data.</text>
</comment>
<name>A0ABV6JRV2_9PROT</name>
<protein>
    <submittedName>
        <fullName evidence="4">Transporter substrate-binding domain-containing protein</fullName>
    </submittedName>
</protein>
<evidence type="ECO:0000256" key="2">
    <source>
        <dbReference type="SAM" id="SignalP"/>
    </source>
</evidence>
<gene>
    <name evidence="4" type="ORF">ACFFGY_09380</name>
</gene>
<evidence type="ECO:0000259" key="3">
    <source>
        <dbReference type="SMART" id="SM00062"/>
    </source>
</evidence>
<dbReference type="Pfam" id="PF00497">
    <property type="entry name" value="SBP_bac_3"/>
    <property type="match status" value="1"/>
</dbReference>
<feature type="signal peptide" evidence="2">
    <location>
        <begin position="1"/>
        <end position="22"/>
    </location>
</feature>
<keyword evidence="5" id="KW-1185">Reference proteome</keyword>
<organism evidence="4 5">
    <name type="scientific">Roseomonas elaeocarpi</name>
    <dbReference type="NCBI Taxonomy" id="907779"/>
    <lineage>
        <taxon>Bacteria</taxon>
        <taxon>Pseudomonadati</taxon>
        <taxon>Pseudomonadota</taxon>
        <taxon>Alphaproteobacteria</taxon>
        <taxon>Acetobacterales</taxon>
        <taxon>Roseomonadaceae</taxon>
        <taxon>Roseomonas</taxon>
    </lineage>
</organism>
<accession>A0ABV6JRV2</accession>
<evidence type="ECO:0000256" key="1">
    <source>
        <dbReference type="ARBA" id="ARBA00022729"/>
    </source>
</evidence>
<evidence type="ECO:0000313" key="4">
    <source>
        <dbReference type="EMBL" id="MFC0408457.1"/>
    </source>
</evidence>
<keyword evidence="1 2" id="KW-0732">Signal</keyword>
<dbReference type="EMBL" id="JBHLUN010000006">
    <property type="protein sequence ID" value="MFC0408457.1"/>
    <property type="molecule type" value="Genomic_DNA"/>
</dbReference>
<dbReference type="RefSeq" id="WP_377044209.1">
    <property type="nucleotide sequence ID" value="NZ_JBHLUN010000006.1"/>
</dbReference>
<dbReference type="PANTHER" id="PTHR35936:SF17">
    <property type="entry name" value="ARGININE-BINDING EXTRACELLULAR PROTEIN ARTP"/>
    <property type="match status" value="1"/>
</dbReference>
<dbReference type="Proteomes" id="UP001589865">
    <property type="component" value="Unassembled WGS sequence"/>
</dbReference>
<dbReference type="SUPFAM" id="SSF53850">
    <property type="entry name" value="Periplasmic binding protein-like II"/>
    <property type="match status" value="1"/>
</dbReference>
<proteinExistence type="predicted"/>
<dbReference type="Gene3D" id="3.40.190.10">
    <property type="entry name" value="Periplasmic binding protein-like II"/>
    <property type="match status" value="2"/>
</dbReference>
<feature type="chain" id="PRO_5045533724" evidence="2">
    <location>
        <begin position="23"/>
        <end position="273"/>
    </location>
</feature>
<dbReference type="PANTHER" id="PTHR35936">
    <property type="entry name" value="MEMBRANE-BOUND LYTIC MUREIN TRANSGLYCOSYLASE F"/>
    <property type="match status" value="1"/>
</dbReference>
<feature type="domain" description="Solute-binding protein family 3/N-terminal" evidence="3">
    <location>
        <begin position="37"/>
        <end position="260"/>
    </location>
</feature>